<feature type="domain" description="Flagellin C-terminal" evidence="6">
    <location>
        <begin position="427"/>
        <end position="512"/>
    </location>
</feature>
<dbReference type="Pfam" id="PF00700">
    <property type="entry name" value="Flagellin_C"/>
    <property type="match status" value="1"/>
</dbReference>
<dbReference type="PANTHER" id="PTHR42792">
    <property type="entry name" value="FLAGELLIN"/>
    <property type="match status" value="1"/>
</dbReference>
<feature type="domain" description="Flagellin N-terminal" evidence="5">
    <location>
        <begin position="4"/>
        <end position="141"/>
    </location>
</feature>
<evidence type="ECO:0000256" key="3">
    <source>
        <dbReference type="ARBA" id="ARBA00023143"/>
    </source>
</evidence>
<dbReference type="GO" id="GO:0009288">
    <property type="term" value="C:bacterial-type flagellum"/>
    <property type="evidence" value="ECO:0007669"/>
    <property type="project" value="UniProtKB-SubCell"/>
</dbReference>
<comment type="caution">
    <text evidence="7">The sequence shown here is derived from an EMBL/GenBank/DDBJ whole genome shotgun (WGS) entry which is preliminary data.</text>
</comment>
<evidence type="ECO:0000259" key="5">
    <source>
        <dbReference type="Pfam" id="PF00669"/>
    </source>
</evidence>
<dbReference type="Gene3D" id="6.10.10.10">
    <property type="entry name" value="Flagellar export chaperone, C-terminal domain"/>
    <property type="match status" value="1"/>
</dbReference>
<evidence type="ECO:0000313" key="8">
    <source>
        <dbReference type="Proteomes" id="UP000223071"/>
    </source>
</evidence>
<dbReference type="Gene3D" id="1.20.1330.10">
    <property type="entry name" value="f41 fragment of flagellin, N-terminal domain"/>
    <property type="match status" value="2"/>
</dbReference>
<protein>
    <recommendedName>
        <fullName evidence="2 4">Flagellin</fullName>
    </recommendedName>
</protein>
<accession>A0A2A9HIN0</accession>
<dbReference type="PANTHER" id="PTHR42792:SF2">
    <property type="entry name" value="FLAGELLIN"/>
    <property type="match status" value="1"/>
</dbReference>
<gene>
    <name evidence="7" type="ORF">A9A59_2521</name>
</gene>
<dbReference type="Gene3D" id="3.30.70.2120">
    <property type="match status" value="1"/>
</dbReference>
<dbReference type="GO" id="GO:0005198">
    <property type="term" value="F:structural molecule activity"/>
    <property type="evidence" value="ECO:0007669"/>
    <property type="project" value="UniProtKB-UniRule"/>
</dbReference>
<dbReference type="InterPro" id="IPR042187">
    <property type="entry name" value="Flagellin_C_sub2"/>
</dbReference>
<evidence type="ECO:0000256" key="2">
    <source>
        <dbReference type="ARBA" id="ARBA00020110"/>
    </source>
</evidence>
<keyword evidence="3 4" id="KW-0975">Bacterial flagellum</keyword>
<keyword evidence="8" id="KW-1185">Reference proteome</keyword>
<keyword evidence="4" id="KW-0964">Secreted</keyword>
<dbReference type="InterPro" id="IPR046358">
    <property type="entry name" value="Flagellin_C"/>
</dbReference>
<evidence type="ECO:0000313" key="7">
    <source>
        <dbReference type="EMBL" id="PFG75253.1"/>
    </source>
</evidence>
<dbReference type="EMBL" id="PDJQ01000001">
    <property type="protein sequence ID" value="PFG75253.1"/>
    <property type="molecule type" value="Genomic_DNA"/>
</dbReference>
<keyword evidence="7" id="KW-0282">Flagellum</keyword>
<dbReference type="Proteomes" id="UP000223071">
    <property type="component" value="Unassembled WGS sequence"/>
</dbReference>
<evidence type="ECO:0000256" key="4">
    <source>
        <dbReference type="RuleBase" id="RU362073"/>
    </source>
</evidence>
<sequence length="514" mass="52955">MTRIMTNVSAINGQRNLARTGLKMGKTLEKLASGYRINRAADDAAGLAISEKMRAQIRGNKQALRNAQDGISMLQTAEGAMDEVHAILQRMRELAVQAANGTYADNGPERTSIGEEIVQLRKEIDRIAFSTEFNGQKVLTGALSSVAAGVAGTNLVQGETIGYVNAGASGTHLVSGDSLPSGGTRTVTFATAPAGDYVFVNNGGVLEMRLGGASGTLVATAAGFASGSSIAGGSAGSVVFSNGFTLTITTDPNPYSWTSFLADMAVGGNQNLSINGLTATTITATTARPQTYTFTSPGAGQLTLTGADGTSQTLTITNMAPNETRTLDFNQLGVSVTLQTGPAGRTAAQVITDLTGATNNTIIIEGTGNTSTLQVGANVPDTLQLEFVSMLSENLGSPAYKLGGSSGLITTLGDQVVKTIQDAHNLMSALDGAIQTLNSRRGTLGAAQNRLEHTINSLGVSVENLTASESRIRDADIAELSSDLVAQNILQSAGVAVLAQANQTPQAVLRLLQS</sequence>
<dbReference type="SUPFAM" id="SSF64518">
    <property type="entry name" value="Phase 1 flagellin"/>
    <property type="match status" value="1"/>
</dbReference>
<organism evidence="7 8">
    <name type="scientific">Tepidiforma thermophila (strain KCTC 52669 / CGMCC 1.13589 / G233)</name>
    <dbReference type="NCBI Taxonomy" id="2761530"/>
    <lineage>
        <taxon>Bacteria</taxon>
        <taxon>Bacillati</taxon>
        <taxon>Chloroflexota</taxon>
        <taxon>Tepidiformia</taxon>
        <taxon>Tepidiformales</taxon>
        <taxon>Tepidiformaceae</taxon>
        <taxon>Tepidiforma</taxon>
    </lineage>
</organism>
<dbReference type="InterPro" id="IPR001029">
    <property type="entry name" value="Flagellin_N"/>
</dbReference>
<name>A0A2A9HIN0_TEPT2</name>
<dbReference type="GO" id="GO:0005576">
    <property type="term" value="C:extracellular region"/>
    <property type="evidence" value="ECO:0007669"/>
    <property type="project" value="UniProtKB-SubCell"/>
</dbReference>
<dbReference type="InterPro" id="IPR001492">
    <property type="entry name" value="Flagellin"/>
</dbReference>
<evidence type="ECO:0000256" key="1">
    <source>
        <dbReference type="ARBA" id="ARBA00005709"/>
    </source>
</evidence>
<dbReference type="AlphaFoldDB" id="A0A2A9HIN0"/>
<dbReference type="PRINTS" id="PR00207">
    <property type="entry name" value="FLAGELLIN"/>
</dbReference>
<keyword evidence="7" id="KW-0966">Cell projection</keyword>
<comment type="subcellular location">
    <subcellularLocation>
        <location evidence="4">Secreted</location>
    </subcellularLocation>
    <subcellularLocation>
        <location evidence="4">Bacterial flagellum</location>
    </subcellularLocation>
</comment>
<proteinExistence type="inferred from homology"/>
<keyword evidence="7" id="KW-0969">Cilium</keyword>
<evidence type="ECO:0000259" key="6">
    <source>
        <dbReference type="Pfam" id="PF00700"/>
    </source>
</evidence>
<reference evidence="7 8" key="1">
    <citation type="submission" date="2017-09" db="EMBL/GenBank/DDBJ databases">
        <title>Sequencing the genomes of two abundant thermophiles in Great Basin hot springs: Thermocrinis jamiesonii and novel Chloroflexi Thermoflexus hugenholtzii.</title>
        <authorList>
            <person name="Hedlund B."/>
        </authorList>
    </citation>
    <scope>NUCLEOTIDE SEQUENCE [LARGE SCALE GENOMIC DNA]</scope>
    <source>
        <strain evidence="7 8">G233</strain>
    </source>
</reference>
<comment type="function">
    <text evidence="4">Flagellin is the subunit protein which polymerizes to form the filaments of bacterial flagella.</text>
</comment>
<dbReference type="Pfam" id="PF00669">
    <property type="entry name" value="Flagellin_N"/>
    <property type="match status" value="1"/>
</dbReference>
<comment type="similarity">
    <text evidence="1 4">Belongs to the bacterial flagellin family.</text>
</comment>